<dbReference type="Pfam" id="PF06280">
    <property type="entry name" value="fn3_5"/>
    <property type="match status" value="1"/>
</dbReference>
<feature type="active site" description="Charge relay system" evidence="8 9">
    <location>
        <position position="214"/>
    </location>
</feature>
<feature type="chain" id="PRO_5024303710" evidence="11">
    <location>
        <begin position="17"/>
        <end position="1253"/>
    </location>
</feature>
<feature type="active site" description="Charge relay system" evidence="8 9">
    <location>
        <position position="523"/>
    </location>
</feature>
<evidence type="ECO:0000313" key="15">
    <source>
        <dbReference type="EMBL" id="KAB5588428.1"/>
    </source>
</evidence>
<dbReference type="EMBL" id="SSOP01000457">
    <property type="protein sequence ID" value="KAB5588428.1"/>
    <property type="molecule type" value="Genomic_DNA"/>
</dbReference>
<feature type="domain" description="Peptidase S8/S53" evidence="12">
    <location>
        <begin position="152"/>
        <end position="566"/>
    </location>
</feature>
<evidence type="ECO:0000256" key="3">
    <source>
        <dbReference type="ARBA" id="ARBA00022525"/>
    </source>
</evidence>
<dbReference type="InterPro" id="IPR046450">
    <property type="entry name" value="PA_dom_sf"/>
</dbReference>
<evidence type="ECO:0000256" key="1">
    <source>
        <dbReference type="ARBA" id="ARBA00011073"/>
    </source>
</evidence>
<dbReference type="SUPFAM" id="SSF52025">
    <property type="entry name" value="PA domain"/>
    <property type="match status" value="1"/>
</dbReference>
<dbReference type="PANTHER" id="PTHR43806">
    <property type="entry name" value="PEPTIDASE S8"/>
    <property type="match status" value="1"/>
</dbReference>
<feature type="signal peptide" evidence="11">
    <location>
        <begin position="1"/>
        <end position="16"/>
    </location>
</feature>
<dbReference type="Pfam" id="PF02225">
    <property type="entry name" value="PA"/>
    <property type="match status" value="1"/>
</dbReference>
<dbReference type="PANTHER" id="PTHR43806:SF66">
    <property type="entry name" value="SERIN ENDOPEPTIDASE"/>
    <property type="match status" value="1"/>
</dbReference>
<evidence type="ECO:0000256" key="9">
    <source>
        <dbReference type="PROSITE-ProRule" id="PRU01240"/>
    </source>
</evidence>
<protein>
    <submittedName>
        <fullName evidence="15">Minor extracellular protease vpr</fullName>
    </submittedName>
</protein>
<dbReference type="InterPro" id="IPR015500">
    <property type="entry name" value="Peptidase_S8_subtilisin-rel"/>
</dbReference>
<dbReference type="GO" id="GO:0004252">
    <property type="term" value="F:serine-type endopeptidase activity"/>
    <property type="evidence" value="ECO:0007669"/>
    <property type="project" value="UniProtKB-UniRule"/>
</dbReference>
<dbReference type="PROSITE" id="PS51892">
    <property type="entry name" value="SUBTILASE"/>
    <property type="match status" value="1"/>
</dbReference>
<evidence type="ECO:0000256" key="6">
    <source>
        <dbReference type="ARBA" id="ARBA00022801"/>
    </source>
</evidence>
<organism evidence="15 16">
    <name type="scientific">Ceratobasidium theobromae</name>
    <dbReference type="NCBI Taxonomy" id="1582974"/>
    <lineage>
        <taxon>Eukaryota</taxon>
        <taxon>Fungi</taxon>
        <taxon>Dikarya</taxon>
        <taxon>Basidiomycota</taxon>
        <taxon>Agaricomycotina</taxon>
        <taxon>Agaricomycetes</taxon>
        <taxon>Cantharellales</taxon>
        <taxon>Ceratobasidiaceae</taxon>
        <taxon>Ceratobasidium</taxon>
    </lineage>
</organism>
<keyword evidence="5 11" id="KW-0732">Signal</keyword>
<evidence type="ECO:0000256" key="10">
    <source>
        <dbReference type="RuleBase" id="RU003355"/>
    </source>
</evidence>
<dbReference type="PRINTS" id="PR00723">
    <property type="entry name" value="SUBTILISIN"/>
</dbReference>
<dbReference type="Gene3D" id="3.40.50.200">
    <property type="entry name" value="Peptidase S8/S53 domain"/>
    <property type="match status" value="1"/>
</dbReference>
<feature type="active site" description="Charge relay system" evidence="8 9">
    <location>
        <position position="161"/>
    </location>
</feature>
<keyword evidence="16" id="KW-1185">Reference proteome</keyword>
<evidence type="ECO:0000256" key="4">
    <source>
        <dbReference type="ARBA" id="ARBA00022670"/>
    </source>
</evidence>
<dbReference type="Proteomes" id="UP000383932">
    <property type="component" value="Unassembled WGS sequence"/>
</dbReference>
<evidence type="ECO:0000313" key="16">
    <source>
        <dbReference type="Proteomes" id="UP000383932"/>
    </source>
</evidence>
<evidence type="ECO:0000256" key="8">
    <source>
        <dbReference type="PIRSR" id="PIRSR615500-1"/>
    </source>
</evidence>
<dbReference type="GO" id="GO:0006508">
    <property type="term" value="P:proteolysis"/>
    <property type="evidence" value="ECO:0007669"/>
    <property type="project" value="UniProtKB-KW"/>
</dbReference>
<dbReference type="OrthoDB" id="206201at2759"/>
<dbReference type="PROSITE" id="PS00136">
    <property type="entry name" value="SUBTILASE_ASP"/>
    <property type="match status" value="1"/>
</dbReference>
<accession>A0A5N5QAG5</accession>
<dbReference type="PROSITE" id="PS00137">
    <property type="entry name" value="SUBTILASE_HIS"/>
    <property type="match status" value="1"/>
</dbReference>
<dbReference type="GO" id="GO:0005615">
    <property type="term" value="C:extracellular space"/>
    <property type="evidence" value="ECO:0007669"/>
    <property type="project" value="TreeGrafter"/>
</dbReference>
<evidence type="ECO:0000259" key="14">
    <source>
        <dbReference type="Pfam" id="PF06280"/>
    </source>
</evidence>
<dbReference type="InterPro" id="IPR023828">
    <property type="entry name" value="Peptidase_S8_Ser-AS"/>
</dbReference>
<feature type="domain" description="C5a peptidase/Subtilisin-like protease SBT2-like Fn3-like" evidence="14">
    <location>
        <begin position="601"/>
        <end position="704"/>
    </location>
</feature>
<keyword evidence="2" id="KW-0134">Cell wall</keyword>
<evidence type="ECO:0000256" key="5">
    <source>
        <dbReference type="ARBA" id="ARBA00022729"/>
    </source>
</evidence>
<dbReference type="InterPro" id="IPR000209">
    <property type="entry name" value="Peptidase_S8/S53_dom"/>
</dbReference>
<dbReference type="InterPro" id="IPR010435">
    <property type="entry name" value="C5a/SBT2-like_Fn3"/>
</dbReference>
<evidence type="ECO:0000256" key="7">
    <source>
        <dbReference type="ARBA" id="ARBA00022825"/>
    </source>
</evidence>
<keyword evidence="3" id="KW-0964">Secreted</keyword>
<dbReference type="InterPro" id="IPR036852">
    <property type="entry name" value="Peptidase_S8/S53_dom_sf"/>
</dbReference>
<dbReference type="InterPro" id="IPR023827">
    <property type="entry name" value="Peptidase_S8_Asp-AS"/>
</dbReference>
<sequence length="1253" mass="136124">MRVFSATIACAQLVAAAVDIKSIQHKSSAQVVRNSFIIELKPGHHLKRGFESPQALLYDDLDRWGTVWTVVKEYFDPLFTGAAVTLGSDADLIKLAQVASVEAITPIYLHPAPRPVSKYILSDTVDASRIAELFTTHVMTGVDKLHAEGYFGKGISIGIIDTGVDYTHPALGSKFGPGNKVVGGYDFVGDAFTGRPGSPAAEPDNDPLDQCNGHGTHVAGIIGADPNSLYNISGVAYESDINAYRIFGCSENATVPDDILIDSLLRANKDGNDVITLSLGGIAGWTESATSVVASRIADQGKIVTIAAGNEGEYGSWYASGPGTGLSVISVGSVNNAVAFFQNATASNGRLIPYKSLTPLPAPSGLQLYATSTNVTIDNDACDPLPASTPNLADRLVIIHRGTCTFITKLTNAAAFGAKYFLIYNNVDEPLNPIETKNFTATFISQADGKFLVQEGIPQNLTVSFSDLLYTVTAPSGGLMSLFSTYGPTNDMYLKPAISAPGGDIPSTYPVPLGSYALFSGTSMATPFVAGSSALLLQIRGKTSETAKAARAIFENTAVPVMQSKNDTSLIQTTSLQGAGLIQVYDAIKGTGSLLPAEILLNDTAYFKGTHMLWIKNGGKEAITYTFSHVPAGTANTLTGIENNPGPVGLVSNAAYVTIDPCTLYVPAGWTLPVIASFEPPIGLNASNFPVYSGYIKATGSDNSTLRSTYIGVAAQLKDMQVLDNTDAFFGVKLPFLTDANGDPVAPDGNATFTLNNDSTPAVIFRLVAGSPLFRVDLADSKTNVTTNARFSHETEEQVIETTNLYSTLCNYPVFAWLFHCKTLGGTFEAVKTLGVLYEQDYIPRNSPAKTAEDNGFSSLEIKEFANGTAIPDGSYKFLLRVLRITGDPTREEDYEVWTSPESEASTTRYRYDIPWGAFHPEGGELEVVLRKRVLRVAVSFFFTFGDQLVPLEPSQLDRQDYIGIEIGAAVGTLHGRAGLFGQAIWFEGIEGDEYYWEWMRLRDITRVEWDDRWKAFWPFDQDDEPKLLPNPQEPNEDIRLEIPSSRVGPKDSYGRSTQADGKPGVVAHFGISRPETTADLMGHWGSDLFQVVISIALQWDILEQILAAEREVSSHVTITVSSELPLRTRLTYFTFNIGQIRGSRELADRFPNNTRFLLRADLIFKLTSDHKPIATNINLDFLVQLRDPNLYLDINPETFERNVEFTTIAKLLLKDMGMQDVTYLELRSMGGSFACGRCGRCSLVYWDDVVAH</sequence>
<dbReference type="AlphaFoldDB" id="A0A5N5QAG5"/>
<keyword evidence="4 9" id="KW-0645">Protease</keyword>
<dbReference type="InterPro" id="IPR050131">
    <property type="entry name" value="Peptidase_S8_subtilisin-like"/>
</dbReference>
<dbReference type="GO" id="GO:0016020">
    <property type="term" value="C:membrane"/>
    <property type="evidence" value="ECO:0007669"/>
    <property type="project" value="InterPro"/>
</dbReference>
<name>A0A5N5QAG5_9AGAM</name>
<dbReference type="InterPro" id="IPR003137">
    <property type="entry name" value="PA_domain"/>
</dbReference>
<dbReference type="CDD" id="cd07489">
    <property type="entry name" value="Peptidases_S8_5"/>
    <property type="match status" value="1"/>
</dbReference>
<keyword evidence="6 9" id="KW-0378">Hydrolase</keyword>
<evidence type="ECO:0000259" key="13">
    <source>
        <dbReference type="Pfam" id="PF02225"/>
    </source>
</evidence>
<evidence type="ECO:0000256" key="2">
    <source>
        <dbReference type="ARBA" id="ARBA00022512"/>
    </source>
</evidence>
<comment type="similarity">
    <text evidence="1 9 10">Belongs to the peptidase S8 family.</text>
</comment>
<gene>
    <name evidence="15" type="ORF">CTheo_8132</name>
</gene>
<evidence type="ECO:0000259" key="12">
    <source>
        <dbReference type="Pfam" id="PF00082"/>
    </source>
</evidence>
<evidence type="ECO:0000256" key="11">
    <source>
        <dbReference type="SAM" id="SignalP"/>
    </source>
</evidence>
<dbReference type="Pfam" id="PF00082">
    <property type="entry name" value="Peptidase_S8"/>
    <property type="match status" value="1"/>
</dbReference>
<comment type="caution">
    <text evidence="15">The sequence shown here is derived from an EMBL/GenBank/DDBJ whole genome shotgun (WGS) entry which is preliminary data.</text>
</comment>
<dbReference type="SUPFAM" id="SSF52743">
    <property type="entry name" value="Subtilisin-like"/>
    <property type="match status" value="1"/>
</dbReference>
<proteinExistence type="inferred from homology"/>
<dbReference type="InterPro" id="IPR034187">
    <property type="entry name" value="Peptidases_S8_5"/>
</dbReference>
<feature type="domain" description="PA" evidence="13">
    <location>
        <begin position="378"/>
        <end position="450"/>
    </location>
</feature>
<dbReference type="PROSITE" id="PS00138">
    <property type="entry name" value="SUBTILASE_SER"/>
    <property type="match status" value="1"/>
</dbReference>
<reference evidence="15 16" key="1">
    <citation type="journal article" date="2019" name="Fungal Biol. Biotechnol.">
        <title>Draft genome sequence of fastidious pathogen Ceratobasidium theobromae, which causes vascular-streak dieback in Theobroma cacao.</title>
        <authorList>
            <person name="Ali S.S."/>
            <person name="Asman A."/>
            <person name="Shao J."/>
            <person name="Firmansyah A.P."/>
            <person name="Susilo A.W."/>
            <person name="Rosmana A."/>
            <person name="McMahon P."/>
            <person name="Junaid M."/>
            <person name="Guest D."/>
            <person name="Kheng T.Y."/>
            <person name="Meinhardt L.W."/>
            <person name="Bailey B.A."/>
        </authorList>
    </citation>
    <scope>NUCLEOTIDE SEQUENCE [LARGE SCALE GENOMIC DNA]</scope>
    <source>
        <strain evidence="15 16">CT2</strain>
    </source>
</reference>
<dbReference type="Gene3D" id="3.50.30.30">
    <property type="match status" value="1"/>
</dbReference>
<dbReference type="InterPro" id="IPR022398">
    <property type="entry name" value="Peptidase_S8_His-AS"/>
</dbReference>
<keyword evidence="7 9" id="KW-0720">Serine protease</keyword>